<dbReference type="GeneID" id="113716273"/>
<evidence type="ECO:0000256" key="1">
    <source>
        <dbReference type="SAM" id="MobiDB-lite"/>
    </source>
</evidence>
<dbReference type="PANTHER" id="PTHR36721">
    <property type="entry name" value="PROLINE-RICH FAMILY PROTEIN"/>
    <property type="match status" value="1"/>
</dbReference>
<dbReference type="RefSeq" id="XP_071926613.1">
    <property type="nucleotide sequence ID" value="XM_072070512.1"/>
</dbReference>
<accession>A0ABM4W499</accession>
<evidence type="ECO:0000313" key="3">
    <source>
        <dbReference type="RefSeq" id="XP_071926613.1"/>
    </source>
</evidence>
<protein>
    <submittedName>
        <fullName evidence="3">Uncharacterized protein isoform X1</fullName>
    </submittedName>
</protein>
<proteinExistence type="predicted"/>
<gene>
    <name evidence="3" type="primary">LOC113716273</name>
</gene>
<dbReference type="PANTHER" id="PTHR36721:SF1">
    <property type="entry name" value="OS04G0446401 PROTEIN"/>
    <property type="match status" value="1"/>
</dbReference>
<feature type="compositionally biased region" description="Basic and acidic residues" evidence="1">
    <location>
        <begin position="688"/>
        <end position="753"/>
    </location>
</feature>
<feature type="compositionally biased region" description="Acidic residues" evidence="1">
    <location>
        <begin position="437"/>
        <end position="446"/>
    </location>
</feature>
<evidence type="ECO:0000313" key="2">
    <source>
        <dbReference type="Proteomes" id="UP001652660"/>
    </source>
</evidence>
<feature type="compositionally biased region" description="Pro residues" evidence="1">
    <location>
        <begin position="55"/>
        <end position="127"/>
    </location>
</feature>
<feature type="compositionally biased region" description="Acidic residues" evidence="1">
    <location>
        <begin position="390"/>
        <end position="399"/>
    </location>
</feature>
<keyword evidence="2" id="KW-1185">Reference proteome</keyword>
<feature type="compositionally biased region" description="Low complexity" evidence="1">
    <location>
        <begin position="489"/>
        <end position="502"/>
    </location>
</feature>
<feature type="compositionally biased region" description="Basic and acidic residues" evidence="1">
    <location>
        <begin position="368"/>
        <end position="389"/>
    </location>
</feature>
<organism evidence="2 3">
    <name type="scientific">Coffea arabica</name>
    <name type="common">Arabian coffee</name>
    <dbReference type="NCBI Taxonomy" id="13443"/>
    <lineage>
        <taxon>Eukaryota</taxon>
        <taxon>Viridiplantae</taxon>
        <taxon>Streptophyta</taxon>
        <taxon>Embryophyta</taxon>
        <taxon>Tracheophyta</taxon>
        <taxon>Spermatophyta</taxon>
        <taxon>Magnoliopsida</taxon>
        <taxon>eudicotyledons</taxon>
        <taxon>Gunneridae</taxon>
        <taxon>Pentapetalae</taxon>
        <taxon>asterids</taxon>
        <taxon>lamiids</taxon>
        <taxon>Gentianales</taxon>
        <taxon>Rubiaceae</taxon>
        <taxon>Ixoroideae</taxon>
        <taxon>Gardenieae complex</taxon>
        <taxon>Bertiereae - Coffeeae clade</taxon>
        <taxon>Coffeeae</taxon>
        <taxon>Coffea</taxon>
    </lineage>
</organism>
<name>A0ABM4W499_COFAR</name>
<reference evidence="3" key="1">
    <citation type="submission" date="2025-08" db="UniProtKB">
        <authorList>
            <consortium name="RefSeq"/>
        </authorList>
    </citation>
    <scope>IDENTIFICATION</scope>
    <source>
        <tissue evidence="3">Leaves</tissue>
    </source>
</reference>
<feature type="compositionally biased region" description="Basic residues" evidence="1">
    <location>
        <begin position="803"/>
        <end position="837"/>
    </location>
</feature>
<feature type="region of interest" description="Disordered" evidence="1">
    <location>
        <begin position="437"/>
        <end position="567"/>
    </location>
</feature>
<feature type="compositionally biased region" description="Basic and acidic residues" evidence="1">
    <location>
        <begin position="637"/>
        <end position="680"/>
    </location>
</feature>
<feature type="region of interest" description="Disordered" evidence="1">
    <location>
        <begin position="612"/>
        <end position="862"/>
    </location>
</feature>
<feature type="compositionally biased region" description="Basic and acidic residues" evidence="1">
    <location>
        <begin position="476"/>
        <end position="487"/>
    </location>
</feature>
<sequence length="862" mass="95216">MDFQQPHGYMRPPQPPPSMAADPYHHHQPHHQAQRLPVPPPNPWYSTQFQYQHSTPPPQPPLPPPPSHVPPPHQQWPPPPPPPHSEHLAPPPPYPTPHPLPVNQYPPPVPHPHASLPPRPHVPPPQIPQSYSQVNQEWGTANWGHHQSWEYQAHTNEEVWAAKARAWAAAKAASDNQQPQQLPYAFQDGTGDSAAVFPGRDSSISPSVHQQEVPSSYSSIAGDPTRVIDTVATNALDYNFVPPTEPAVVYPSVPAVLPSGPQVDPSVPVPPPASGHSAPIFGRMLGPSFQPTVSSVTAPFGIGAGPDMHPGTTFSADAFGPSIVSERPKKASVPNWLREEIIKKKPAIVSSAVELPKEDIESIEDEAVDKSYGKGDQGDSKSIDSPRSTEDEDDDEDDVEAARTAAINQEIKRVLTEVLLKVTDELFDEIATKVLNEDDPTVEVEDGVSNQDDKAQTSRPIIATSRAPSNVLQPLKTKDTNYYDAGEKSSSVSGGDLLGLASYASDDEDNETESFGKQSIKEDSVKHQSTSSKLSKGTDALHNGGSQEENKERGNSDSDLSSNSQNATTVNHNAAFFGLKDAEAAKLSDSVAEREVLDGVIASKIMNTLAAKVAGQSENIVENDSSKRSLMGDSSGEETRDKLDKNDRCEQERNAVGKIVRELEIDKESAYEKEGTNSRRDQRHLKKERRDDQNGLKERVVKPSEKAKDTDSRKRASPDYDKEGKKERHADRRSSGKEENDRKRERTEDDRREKSSRRNSNESSRHKRHHSPSITGRDRDNRGGLVVGHAYDSSDVSSDNSKKKMHSRRRKSPSPVRSRKRQVSRSPHSKHSQRRHSPYSSLESSRGRRSRSRSRSPSRRKR</sequence>
<feature type="region of interest" description="Disordered" evidence="1">
    <location>
        <begin position="1"/>
        <end position="132"/>
    </location>
</feature>
<dbReference type="Proteomes" id="UP001652660">
    <property type="component" value="Chromosome 11c"/>
</dbReference>
<feature type="region of interest" description="Disordered" evidence="1">
    <location>
        <begin position="364"/>
        <end position="399"/>
    </location>
</feature>
<feature type="compositionally biased region" description="Basic residues" evidence="1">
    <location>
        <begin position="847"/>
        <end position="862"/>
    </location>
</feature>